<evidence type="ECO:0000256" key="7">
    <source>
        <dbReference type="SAM" id="MobiDB-lite"/>
    </source>
</evidence>
<evidence type="ECO:0000256" key="4">
    <source>
        <dbReference type="ARBA" id="ARBA00060557"/>
    </source>
</evidence>
<dbReference type="GO" id="GO:0008743">
    <property type="term" value="F:L-threonine 3-dehydrogenase activity"/>
    <property type="evidence" value="ECO:0007669"/>
    <property type="project" value="UniProtKB-EC"/>
</dbReference>
<accession>A0A8W8JSL9</accession>
<evidence type="ECO:0000259" key="8">
    <source>
        <dbReference type="Pfam" id="PF01370"/>
    </source>
</evidence>
<dbReference type="AlphaFoldDB" id="A0A8W8JSL9"/>
<protein>
    <recommendedName>
        <fullName evidence="6">L-threonine 3-dehydrogenase, mitochondrial</fullName>
        <ecNumber evidence="5">1.1.1.103</ecNumber>
    </recommendedName>
</protein>
<evidence type="ECO:0000256" key="6">
    <source>
        <dbReference type="ARBA" id="ARBA00069940"/>
    </source>
</evidence>
<dbReference type="FunFam" id="3.40.50.720:FF:000077">
    <property type="entry name" value="L-threonine 3-dehydrogenase, mitochondrial"/>
    <property type="match status" value="1"/>
</dbReference>
<dbReference type="PANTHER" id="PTHR42687">
    <property type="entry name" value="L-THREONINE 3-DEHYDROGENASE"/>
    <property type="match status" value="1"/>
</dbReference>
<evidence type="ECO:0000313" key="10">
    <source>
        <dbReference type="Proteomes" id="UP000005408"/>
    </source>
</evidence>
<dbReference type="Proteomes" id="UP000005408">
    <property type="component" value="Unassembled WGS sequence"/>
</dbReference>
<dbReference type="InterPro" id="IPR036291">
    <property type="entry name" value="NAD(P)-bd_dom_sf"/>
</dbReference>
<keyword evidence="10" id="KW-1185">Reference proteome</keyword>
<comment type="similarity">
    <text evidence="1">Belongs to the NAD(P)-dependent epimerase/dehydratase family.</text>
</comment>
<name>A0A8W8JSL9_MAGGI</name>
<evidence type="ECO:0000256" key="5">
    <source>
        <dbReference type="ARBA" id="ARBA00066604"/>
    </source>
</evidence>
<comment type="pathway">
    <text evidence="4">Amino-acid degradation; L-threonine degradation via oxydo-reductase pathway; glycine from L-threonine: step 1/2.</text>
</comment>
<dbReference type="PANTHER" id="PTHR42687:SF1">
    <property type="entry name" value="L-THREONINE 3-DEHYDROGENASE, MITOCHONDRIAL"/>
    <property type="match status" value="1"/>
</dbReference>
<feature type="compositionally biased region" description="Basic and acidic residues" evidence="7">
    <location>
        <begin position="24"/>
        <end position="59"/>
    </location>
</feature>
<comment type="function">
    <text evidence="3">Catalyzes the NAD(+)-dependent oxidation of L-threonine to 2-amino-3-ketobutyrate, mediating L-threonine catabolism.</text>
</comment>
<dbReference type="Gene3D" id="3.40.50.720">
    <property type="entry name" value="NAD(P)-binding Rossmann-like Domain"/>
    <property type="match status" value="1"/>
</dbReference>
<evidence type="ECO:0000256" key="1">
    <source>
        <dbReference type="ARBA" id="ARBA00007637"/>
    </source>
</evidence>
<organism evidence="9 10">
    <name type="scientific">Magallana gigas</name>
    <name type="common">Pacific oyster</name>
    <name type="synonym">Crassostrea gigas</name>
    <dbReference type="NCBI Taxonomy" id="29159"/>
    <lineage>
        <taxon>Eukaryota</taxon>
        <taxon>Metazoa</taxon>
        <taxon>Spiralia</taxon>
        <taxon>Lophotrochozoa</taxon>
        <taxon>Mollusca</taxon>
        <taxon>Bivalvia</taxon>
        <taxon>Autobranchia</taxon>
        <taxon>Pteriomorphia</taxon>
        <taxon>Ostreida</taxon>
        <taxon>Ostreoidea</taxon>
        <taxon>Ostreidae</taxon>
        <taxon>Magallana</taxon>
    </lineage>
</organism>
<dbReference type="InterPro" id="IPR051225">
    <property type="entry name" value="NAD(P)_epim/dehydratase"/>
</dbReference>
<sequence length="454" mass="51676">MERTGHRSSTIRTYKRQSAQQLDEVSRALEPPRKSMRQHGDVEKENAITQETKDSKERNNAISVSENAGEENVQIPMTKRPGNRSIESVHRPSDIYCLAVPCGPVLAVTTPEEAVQHRNHGQPPSSFNYRLQDLFQSQDLGSLGQLGTGLAKVLRQRYGPTNVIMSDIRKPPQEILESGPFVFADILDFKKLQELIVNYNIDWIIHFSALLSAIGENNVPLAMRVNIEGLHNVLELAKQYRLKIFVPSTIGAFGPDSPRDLTPDLCIQRPRTIYGVSKVHAELLGEYYYHKFDVDFRSLRFPGIISANTNPGGGTTDYAVKIFHDALKSGHFKCYLREDTMLPMMFIDDCLRSVVEFMETPDSKLKMRTYNVTAMSFTPDEIVEEVRKYVPELKVTYEIDGRQAIADTWPKRFDDSNARADWGWKHTMDLPQMCKAMIKFLDPSHQNQTQKIQA</sequence>
<evidence type="ECO:0000256" key="2">
    <source>
        <dbReference type="ARBA" id="ARBA00050613"/>
    </source>
</evidence>
<feature type="region of interest" description="Disordered" evidence="7">
    <location>
        <begin position="1"/>
        <end position="71"/>
    </location>
</feature>
<comment type="catalytic activity">
    <reaction evidence="2">
        <text>L-threonine + NAD(+) = (2S)-2-amino-3-oxobutanoate + NADH + H(+)</text>
        <dbReference type="Rhea" id="RHEA:13161"/>
        <dbReference type="ChEBI" id="CHEBI:15378"/>
        <dbReference type="ChEBI" id="CHEBI:57540"/>
        <dbReference type="ChEBI" id="CHEBI:57926"/>
        <dbReference type="ChEBI" id="CHEBI:57945"/>
        <dbReference type="ChEBI" id="CHEBI:78948"/>
        <dbReference type="EC" id="1.1.1.103"/>
    </reaction>
</comment>
<reference evidence="9" key="1">
    <citation type="submission" date="2022-08" db="UniProtKB">
        <authorList>
            <consortium name="EnsemblMetazoa"/>
        </authorList>
    </citation>
    <scope>IDENTIFICATION</scope>
    <source>
        <strain evidence="9">05x7-T-G4-1.051#20</strain>
    </source>
</reference>
<feature type="compositionally biased region" description="Polar residues" evidence="7">
    <location>
        <begin position="7"/>
        <end position="23"/>
    </location>
</feature>
<dbReference type="GO" id="GO:0006567">
    <property type="term" value="P:L-threonine catabolic process"/>
    <property type="evidence" value="ECO:0007669"/>
    <property type="project" value="TreeGrafter"/>
</dbReference>
<feature type="domain" description="NAD-dependent epimerase/dehydratase" evidence="8">
    <location>
        <begin position="141"/>
        <end position="372"/>
    </location>
</feature>
<dbReference type="EC" id="1.1.1.103" evidence="5"/>
<evidence type="ECO:0000256" key="3">
    <source>
        <dbReference type="ARBA" id="ARBA00059023"/>
    </source>
</evidence>
<evidence type="ECO:0000313" key="9">
    <source>
        <dbReference type="EnsemblMetazoa" id="G2016.1:cds"/>
    </source>
</evidence>
<dbReference type="SUPFAM" id="SSF51735">
    <property type="entry name" value="NAD(P)-binding Rossmann-fold domains"/>
    <property type="match status" value="1"/>
</dbReference>
<dbReference type="InterPro" id="IPR001509">
    <property type="entry name" value="Epimerase_deHydtase"/>
</dbReference>
<dbReference type="EnsemblMetazoa" id="G2016.1">
    <property type="protein sequence ID" value="G2016.1:cds"/>
    <property type="gene ID" value="G2016"/>
</dbReference>
<dbReference type="Pfam" id="PF01370">
    <property type="entry name" value="Epimerase"/>
    <property type="match status" value="1"/>
</dbReference>
<dbReference type="CDD" id="cd05272">
    <property type="entry name" value="TDH_SDR_e"/>
    <property type="match status" value="1"/>
</dbReference>
<proteinExistence type="inferred from homology"/>